<organism evidence="1 2">
    <name type="scientific">Morella rubra</name>
    <name type="common">Chinese bayberry</name>
    <dbReference type="NCBI Taxonomy" id="262757"/>
    <lineage>
        <taxon>Eukaryota</taxon>
        <taxon>Viridiplantae</taxon>
        <taxon>Streptophyta</taxon>
        <taxon>Embryophyta</taxon>
        <taxon>Tracheophyta</taxon>
        <taxon>Spermatophyta</taxon>
        <taxon>Magnoliopsida</taxon>
        <taxon>eudicotyledons</taxon>
        <taxon>Gunneridae</taxon>
        <taxon>Pentapetalae</taxon>
        <taxon>rosids</taxon>
        <taxon>fabids</taxon>
        <taxon>Fagales</taxon>
        <taxon>Myricaceae</taxon>
        <taxon>Morella</taxon>
    </lineage>
</organism>
<dbReference type="SUPFAM" id="SSF52540">
    <property type="entry name" value="P-loop containing nucleoside triphosphate hydrolases"/>
    <property type="match status" value="1"/>
</dbReference>
<accession>A0A6A1UT83</accession>
<sequence length="78" mass="8597">MAPVLFAPLSHHPTIDVPLRITDGALVAIDCVEGVCVQTETQMSSWPPKKIPYSATFRFIPRRGQLRSLLVCTVGHLL</sequence>
<keyword evidence="2" id="KW-1185">Reference proteome</keyword>
<dbReference type="Proteomes" id="UP000516437">
    <property type="component" value="Chromosome 8"/>
</dbReference>
<dbReference type="InterPro" id="IPR027417">
    <property type="entry name" value="P-loop_NTPase"/>
</dbReference>
<reference evidence="1 2" key="1">
    <citation type="journal article" date="2019" name="Plant Biotechnol. J.">
        <title>The red bayberry genome and genetic basis of sex determination.</title>
        <authorList>
            <person name="Jia H.M."/>
            <person name="Jia H.J."/>
            <person name="Cai Q.L."/>
            <person name="Wang Y."/>
            <person name="Zhao H.B."/>
            <person name="Yang W.F."/>
            <person name="Wang G.Y."/>
            <person name="Li Y.H."/>
            <person name="Zhan D.L."/>
            <person name="Shen Y.T."/>
            <person name="Niu Q.F."/>
            <person name="Chang L."/>
            <person name="Qiu J."/>
            <person name="Zhao L."/>
            <person name="Xie H.B."/>
            <person name="Fu W.Y."/>
            <person name="Jin J."/>
            <person name="Li X.W."/>
            <person name="Jiao Y."/>
            <person name="Zhou C.C."/>
            <person name="Tu T."/>
            <person name="Chai C.Y."/>
            <person name="Gao J.L."/>
            <person name="Fan L.J."/>
            <person name="van de Weg E."/>
            <person name="Wang J.Y."/>
            <person name="Gao Z.S."/>
        </authorList>
    </citation>
    <scope>NUCLEOTIDE SEQUENCE [LARGE SCALE GENOMIC DNA]</scope>
    <source>
        <tissue evidence="1">Leaves</tissue>
    </source>
</reference>
<dbReference type="EMBL" id="RXIC02000026">
    <property type="protein sequence ID" value="KAB1203028.1"/>
    <property type="molecule type" value="Genomic_DNA"/>
</dbReference>
<name>A0A6A1UT83_9ROSI</name>
<gene>
    <name evidence="1" type="ORF">CJ030_MR8G004023</name>
</gene>
<dbReference type="AlphaFoldDB" id="A0A6A1UT83"/>
<comment type="caution">
    <text evidence="1">The sequence shown here is derived from an EMBL/GenBank/DDBJ whole genome shotgun (WGS) entry which is preliminary data.</text>
</comment>
<proteinExistence type="predicted"/>
<protein>
    <submittedName>
        <fullName evidence="1">Uncharacterized protein</fullName>
    </submittedName>
</protein>
<evidence type="ECO:0000313" key="2">
    <source>
        <dbReference type="Proteomes" id="UP000516437"/>
    </source>
</evidence>
<evidence type="ECO:0000313" key="1">
    <source>
        <dbReference type="EMBL" id="KAB1203028.1"/>
    </source>
</evidence>
<dbReference type="OrthoDB" id="364892at2759"/>